<reference evidence="1 2" key="1">
    <citation type="submission" date="2023-10" db="EMBL/GenBank/DDBJ databases">
        <title>Development of a sustainable strategy for remediation of hydrocarbon-contaminated territories based on the waste exchange concept.</title>
        <authorList>
            <person name="Krivoruchko A."/>
        </authorList>
    </citation>
    <scope>NUCLEOTIDE SEQUENCE [LARGE SCALE GENOMIC DNA]</scope>
    <source>
        <strain evidence="1 2">IEGM 1322</strain>
    </source>
</reference>
<organism evidence="1 2">
    <name type="scientific">Rhodococcus cercidiphylli</name>
    <dbReference type="NCBI Taxonomy" id="489916"/>
    <lineage>
        <taxon>Bacteria</taxon>
        <taxon>Bacillati</taxon>
        <taxon>Actinomycetota</taxon>
        <taxon>Actinomycetes</taxon>
        <taxon>Mycobacteriales</taxon>
        <taxon>Nocardiaceae</taxon>
        <taxon>Rhodococcus</taxon>
    </lineage>
</organism>
<dbReference type="Proteomes" id="UP001185899">
    <property type="component" value="Unassembled WGS sequence"/>
</dbReference>
<evidence type="ECO:0000313" key="1">
    <source>
        <dbReference type="EMBL" id="MDV6230865.1"/>
    </source>
</evidence>
<name>A0ABU4AXA9_9NOCA</name>
<protein>
    <submittedName>
        <fullName evidence="1">Uncharacterized protein</fullName>
    </submittedName>
</protein>
<gene>
    <name evidence="1" type="ORF">R3P95_09915</name>
</gene>
<evidence type="ECO:0000313" key="2">
    <source>
        <dbReference type="Proteomes" id="UP001185899"/>
    </source>
</evidence>
<comment type="caution">
    <text evidence="1">The sequence shown here is derived from an EMBL/GenBank/DDBJ whole genome shotgun (WGS) entry which is preliminary data.</text>
</comment>
<dbReference type="EMBL" id="JAWLKE010000003">
    <property type="protein sequence ID" value="MDV6230865.1"/>
    <property type="molecule type" value="Genomic_DNA"/>
</dbReference>
<dbReference type="RefSeq" id="WP_317548237.1">
    <property type="nucleotide sequence ID" value="NZ_JAWLKE010000003.1"/>
</dbReference>
<sequence length="87" mass="9505">MNWKITSPTDSDRWLTHTGDTWEADPETTAYLTQPGYAFPLTPTGPVVTITDESTLMAAARKLIPGAETFGDLPPYPAFPSVPDCVY</sequence>
<proteinExistence type="predicted"/>
<accession>A0ABU4AXA9</accession>
<keyword evidence="2" id="KW-1185">Reference proteome</keyword>